<accession>A0A518DI45</accession>
<gene>
    <name evidence="4" type="ORF">Pla175_44790</name>
</gene>
<evidence type="ECO:0000256" key="1">
    <source>
        <dbReference type="SAM" id="SignalP"/>
    </source>
</evidence>
<feature type="chain" id="PRO_5021909145" evidence="1">
    <location>
        <begin position="18"/>
        <end position="326"/>
    </location>
</feature>
<organism evidence="4 5">
    <name type="scientific">Pirellulimonas nuda</name>
    <dbReference type="NCBI Taxonomy" id="2528009"/>
    <lineage>
        <taxon>Bacteria</taxon>
        <taxon>Pseudomonadati</taxon>
        <taxon>Planctomycetota</taxon>
        <taxon>Planctomycetia</taxon>
        <taxon>Pirellulales</taxon>
        <taxon>Lacipirellulaceae</taxon>
        <taxon>Pirellulimonas</taxon>
    </lineage>
</organism>
<feature type="domain" description="Choice-of-anchor A" evidence="3">
    <location>
        <begin position="27"/>
        <end position="294"/>
    </location>
</feature>
<sequence precursor="true">MKFFVSRLALIAGVAVAALGSTESPAAGIFDYNLVSFGDVSLTSEVEGASFIGGDLLGGSANFGIAQNNIVALRLVGDIVGSAPRSIGSGNDAQVGGDNAGGAIINLSGGVYYYDSAAIPGVVQAGTATPVAGLKNDLQTLGGDLLSQANAAQALLGGLPATGPNPAIVMNGNPVFSAVPAGPNNVAVFSIDDALFETNLGSIGLNFNGADTVVFNVSGADINLTQGTGNFVGGFNDASAGKILFNFYEAQTITINRQFYGAILSPDADLSAVAGAIDGSVIVSSLSSSVEIHLPTFSGNVPVPEPSSLALLGLGGLAALSRRPKK</sequence>
<evidence type="ECO:0000313" key="5">
    <source>
        <dbReference type="Proteomes" id="UP000317429"/>
    </source>
</evidence>
<dbReference type="OrthoDB" id="287610at2"/>
<feature type="signal peptide" evidence="1">
    <location>
        <begin position="1"/>
        <end position="17"/>
    </location>
</feature>
<dbReference type="Pfam" id="PF20597">
    <property type="entry name" value="pAdhesive_15"/>
    <property type="match status" value="1"/>
</dbReference>
<dbReference type="Pfam" id="PF07589">
    <property type="entry name" value="PEP-CTERM"/>
    <property type="match status" value="1"/>
</dbReference>
<dbReference type="EMBL" id="CP036291">
    <property type="protein sequence ID" value="QDU91062.1"/>
    <property type="molecule type" value="Genomic_DNA"/>
</dbReference>
<dbReference type="AlphaFoldDB" id="A0A518DI45"/>
<protein>
    <submittedName>
        <fullName evidence="4">Uncharacterized protein</fullName>
    </submittedName>
</protein>
<dbReference type="RefSeq" id="WP_145292258.1">
    <property type="nucleotide sequence ID" value="NZ_CP036291.1"/>
</dbReference>
<evidence type="ECO:0000313" key="4">
    <source>
        <dbReference type="EMBL" id="QDU91062.1"/>
    </source>
</evidence>
<dbReference type="NCBIfam" id="TIGR04215">
    <property type="entry name" value="choice_anch_A"/>
    <property type="match status" value="1"/>
</dbReference>
<dbReference type="KEGG" id="pnd:Pla175_44790"/>
<feature type="domain" description="Ice-binding protein C-terminal" evidence="2">
    <location>
        <begin position="302"/>
        <end position="323"/>
    </location>
</feature>
<keyword evidence="1" id="KW-0732">Signal</keyword>
<name>A0A518DI45_9BACT</name>
<dbReference type="NCBIfam" id="TIGR02595">
    <property type="entry name" value="PEP_CTERM"/>
    <property type="match status" value="1"/>
</dbReference>
<dbReference type="Proteomes" id="UP000317429">
    <property type="component" value="Chromosome"/>
</dbReference>
<evidence type="ECO:0000259" key="2">
    <source>
        <dbReference type="Pfam" id="PF07589"/>
    </source>
</evidence>
<dbReference type="InterPro" id="IPR026588">
    <property type="entry name" value="Choice_anch_A"/>
</dbReference>
<keyword evidence="5" id="KW-1185">Reference proteome</keyword>
<reference evidence="4 5" key="1">
    <citation type="submission" date="2019-02" db="EMBL/GenBank/DDBJ databases">
        <title>Deep-cultivation of Planctomycetes and their phenomic and genomic characterization uncovers novel biology.</title>
        <authorList>
            <person name="Wiegand S."/>
            <person name="Jogler M."/>
            <person name="Boedeker C."/>
            <person name="Pinto D."/>
            <person name="Vollmers J."/>
            <person name="Rivas-Marin E."/>
            <person name="Kohn T."/>
            <person name="Peeters S.H."/>
            <person name="Heuer A."/>
            <person name="Rast P."/>
            <person name="Oberbeckmann S."/>
            <person name="Bunk B."/>
            <person name="Jeske O."/>
            <person name="Meyerdierks A."/>
            <person name="Storesund J.E."/>
            <person name="Kallscheuer N."/>
            <person name="Luecker S."/>
            <person name="Lage O.M."/>
            <person name="Pohl T."/>
            <person name="Merkel B.J."/>
            <person name="Hornburger P."/>
            <person name="Mueller R.-W."/>
            <person name="Bruemmer F."/>
            <person name="Labrenz M."/>
            <person name="Spormann A.M."/>
            <person name="Op den Camp H."/>
            <person name="Overmann J."/>
            <person name="Amann R."/>
            <person name="Jetten M.S.M."/>
            <person name="Mascher T."/>
            <person name="Medema M.H."/>
            <person name="Devos D.P."/>
            <person name="Kaster A.-K."/>
            <person name="Ovreas L."/>
            <person name="Rohde M."/>
            <person name="Galperin M.Y."/>
            <person name="Jogler C."/>
        </authorList>
    </citation>
    <scope>NUCLEOTIDE SEQUENCE [LARGE SCALE GENOMIC DNA]</scope>
    <source>
        <strain evidence="4 5">Pla175</strain>
    </source>
</reference>
<evidence type="ECO:0000259" key="3">
    <source>
        <dbReference type="Pfam" id="PF20597"/>
    </source>
</evidence>
<dbReference type="InterPro" id="IPR013424">
    <property type="entry name" value="Ice-binding_C"/>
</dbReference>
<proteinExistence type="predicted"/>